<evidence type="ECO:0000256" key="3">
    <source>
        <dbReference type="ARBA" id="ARBA00023125"/>
    </source>
</evidence>
<gene>
    <name evidence="6" type="ORF">GTA51_10205</name>
</gene>
<dbReference type="PANTHER" id="PTHR48111">
    <property type="entry name" value="REGULATOR OF RPOS"/>
    <property type="match status" value="1"/>
</dbReference>
<dbReference type="GO" id="GO:0032993">
    <property type="term" value="C:protein-DNA complex"/>
    <property type="evidence" value="ECO:0007669"/>
    <property type="project" value="TreeGrafter"/>
</dbReference>
<dbReference type="SUPFAM" id="SSF52172">
    <property type="entry name" value="CheY-like"/>
    <property type="match status" value="1"/>
</dbReference>
<proteinExistence type="predicted"/>
<dbReference type="GO" id="GO:0005829">
    <property type="term" value="C:cytosol"/>
    <property type="evidence" value="ECO:0007669"/>
    <property type="project" value="TreeGrafter"/>
</dbReference>
<evidence type="ECO:0000259" key="5">
    <source>
        <dbReference type="PROSITE" id="PS50110"/>
    </source>
</evidence>
<evidence type="ECO:0000313" key="6">
    <source>
        <dbReference type="EMBL" id="MYL83496.1"/>
    </source>
</evidence>
<feature type="domain" description="Response regulatory" evidence="5">
    <location>
        <begin position="7"/>
        <end position="121"/>
    </location>
</feature>
<name>A0A7C9NJS3_9BACT</name>
<dbReference type="Proteomes" id="UP000482487">
    <property type="component" value="Unassembled WGS sequence"/>
</dbReference>
<dbReference type="Pfam" id="PF00072">
    <property type="entry name" value="Response_reg"/>
    <property type="match status" value="1"/>
</dbReference>
<accession>A0A7C9NJS3</accession>
<keyword evidence="2" id="KW-0902">Two-component regulatory system</keyword>
<dbReference type="GO" id="GO:0000976">
    <property type="term" value="F:transcription cis-regulatory region binding"/>
    <property type="evidence" value="ECO:0007669"/>
    <property type="project" value="TreeGrafter"/>
</dbReference>
<dbReference type="GO" id="GO:0006355">
    <property type="term" value="P:regulation of DNA-templated transcription"/>
    <property type="evidence" value="ECO:0007669"/>
    <property type="project" value="TreeGrafter"/>
</dbReference>
<dbReference type="CDD" id="cd17574">
    <property type="entry name" value="REC_OmpR"/>
    <property type="match status" value="1"/>
</dbReference>
<evidence type="ECO:0000256" key="4">
    <source>
        <dbReference type="PROSITE-ProRule" id="PRU00169"/>
    </source>
</evidence>
<dbReference type="PANTHER" id="PTHR48111:SF40">
    <property type="entry name" value="PHOSPHATE REGULON TRANSCRIPTIONAL REGULATORY PROTEIN PHOB"/>
    <property type="match status" value="1"/>
</dbReference>
<dbReference type="SMART" id="SM00448">
    <property type="entry name" value="REC"/>
    <property type="match status" value="1"/>
</dbReference>
<reference evidence="6 7" key="1">
    <citation type="submission" date="2020-01" db="EMBL/GenBank/DDBJ databases">
        <title>Genome sequence of Desulfovibrio aerotolerans DSM 16695(T).</title>
        <authorList>
            <person name="Karnachuk O."/>
            <person name="Avakyan M."/>
            <person name="Mardanov A."/>
            <person name="Kadnikov V."/>
            <person name="Ravin N."/>
        </authorList>
    </citation>
    <scope>NUCLEOTIDE SEQUENCE [LARGE SCALE GENOMIC DNA]</scope>
    <source>
        <strain evidence="6 7">DSM 16695</strain>
    </source>
</reference>
<dbReference type="RefSeq" id="WP_160960806.1">
    <property type="nucleotide sequence ID" value="NZ_WVUD01000015.1"/>
</dbReference>
<organism evidence="6 7">
    <name type="scientific">Solidesulfovibrio aerotolerans</name>
    <dbReference type="NCBI Taxonomy" id="295255"/>
    <lineage>
        <taxon>Bacteria</taxon>
        <taxon>Pseudomonadati</taxon>
        <taxon>Thermodesulfobacteriota</taxon>
        <taxon>Desulfovibrionia</taxon>
        <taxon>Desulfovibrionales</taxon>
        <taxon>Desulfovibrionaceae</taxon>
        <taxon>Solidesulfovibrio</taxon>
    </lineage>
</organism>
<dbReference type="OrthoDB" id="9800029at2"/>
<keyword evidence="7" id="KW-1185">Reference proteome</keyword>
<feature type="modified residue" description="4-aspartylphosphate" evidence="4">
    <location>
        <position position="56"/>
    </location>
</feature>
<keyword evidence="1 4" id="KW-0597">Phosphoprotein</keyword>
<comment type="caution">
    <text evidence="6">The sequence shown here is derived from an EMBL/GenBank/DDBJ whole genome shotgun (WGS) entry which is preliminary data.</text>
</comment>
<protein>
    <submittedName>
        <fullName evidence="6">Response regulator</fullName>
    </submittedName>
</protein>
<dbReference type="InterPro" id="IPR039420">
    <property type="entry name" value="WalR-like"/>
</dbReference>
<evidence type="ECO:0000313" key="7">
    <source>
        <dbReference type="Proteomes" id="UP000482487"/>
    </source>
</evidence>
<keyword evidence="3" id="KW-0238">DNA-binding</keyword>
<dbReference type="InterPro" id="IPR001789">
    <property type="entry name" value="Sig_transdc_resp-reg_receiver"/>
</dbReference>
<evidence type="ECO:0000256" key="2">
    <source>
        <dbReference type="ARBA" id="ARBA00023012"/>
    </source>
</evidence>
<evidence type="ECO:0000256" key="1">
    <source>
        <dbReference type="ARBA" id="ARBA00022553"/>
    </source>
</evidence>
<dbReference type="EMBL" id="WVUD01000015">
    <property type="protein sequence ID" value="MYL83496.1"/>
    <property type="molecule type" value="Genomic_DNA"/>
</dbReference>
<sequence>MRIHDVNILLVDDEKEFTATLAERMALRGLRVRCAYSGEEALKQIATEKPDVVIMDVMMPGLKGLDILRHLKATNPEIQVILLTGQAGTRDGMEGMKLGAFDYLLKPLELDALLAKIAEAAAIGGKAQ</sequence>
<dbReference type="AlphaFoldDB" id="A0A7C9NJS3"/>
<dbReference type="InterPro" id="IPR011006">
    <property type="entry name" value="CheY-like_superfamily"/>
</dbReference>
<dbReference type="PROSITE" id="PS50110">
    <property type="entry name" value="RESPONSE_REGULATORY"/>
    <property type="match status" value="1"/>
</dbReference>
<dbReference type="GO" id="GO:0000156">
    <property type="term" value="F:phosphorelay response regulator activity"/>
    <property type="evidence" value="ECO:0007669"/>
    <property type="project" value="TreeGrafter"/>
</dbReference>
<dbReference type="Gene3D" id="3.40.50.2300">
    <property type="match status" value="1"/>
</dbReference>